<protein>
    <submittedName>
        <fullName evidence="2">Uncharacterized protein</fullName>
    </submittedName>
</protein>
<feature type="region of interest" description="Disordered" evidence="1">
    <location>
        <begin position="421"/>
        <end position="619"/>
    </location>
</feature>
<feature type="compositionally biased region" description="Basic and acidic residues" evidence="1">
    <location>
        <begin position="436"/>
        <end position="446"/>
    </location>
</feature>
<feature type="compositionally biased region" description="Polar residues" evidence="1">
    <location>
        <begin position="349"/>
        <end position="360"/>
    </location>
</feature>
<dbReference type="OrthoDB" id="37886at2759"/>
<feature type="compositionally biased region" description="Acidic residues" evidence="1">
    <location>
        <begin position="581"/>
        <end position="606"/>
    </location>
</feature>
<evidence type="ECO:0000256" key="1">
    <source>
        <dbReference type="SAM" id="MobiDB-lite"/>
    </source>
</evidence>
<gene>
    <name evidence="2" type="ORF">BB8028_0002g11770</name>
</gene>
<feature type="region of interest" description="Disordered" evidence="1">
    <location>
        <begin position="185"/>
        <end position="233"/>
    </location>
</feature>
<evidence type="ECO:0000313" key="3">
    <source>
        <dbReference type="Proteomes" id="UP000237441"/>
    </source>
</evidence>
<evidence type="ECO:0000313" key="2">
    <source>
        <dbReference type="EMBL" id="PQK10858.1"/>
    </source>
</evidence>
<feature type="compositionally biased region" description="Basic residues" evidence="1">
    <location>
        <begin position="422"/>
        <end position="435"/>
    </location>
</feature>
<dbReference type="EMBL" id="JRHA01000002">
    <property type="protein sequence ID" value="PQK10858.1"/>
    <property type="molecule type" value="Genomic_DNA"/>
</dbReference>
<name>A0A2S7Y3W4_BEABA</name>
<feature type="region of interest" description="Disordered" evidence="1">
    <location>
        <begin position="335"/>
        <end position="370"/>
    </location>
</feature>
<reference evidence="2 3" key="1">
    <citation type="submission" date="2016-07" db="EMBL/GenBank/DDBJ databases">
        <title>Comparative genomics of the entomopathogenic fungus Beauveria bassiana.</title>
        <authorList>
            <person name="Valero Jimenez C.A."/>
            <person name="Zwaan B.J."/>
            <person name="Van Kan J.A."/>
            <person name="Takken W."/>
            <person name="Debets A.J."/>
            <person name="Schoustra S.E."/>
            <person name="Koenraadt C.J."/>
        </authorList>
    </citation>
    <scope>NUCLEOTIDE SEQUENCE [LARGE SCALE GENOMIC DNA]</scope>
    <source>
        <strain evidence="2 3">ARSEF 8028</strain>
    </source>
</reference>
<sequence length="619" mass="66637">MSIVKFRLDTKQPAIRETTTAAMAQQRYRPGQAAFNFPSPNMQQAHPDAFQAAVMHAKNAMRAYEPAVLRQAVRELWELTLVGSEYHSSFICSTMLHRAPLATLSRSIEQHGARAVKAATSEIAKHLTMEGLDLVAPILLPKLSLLFLDKALGLRLESIQAQQLVNALARAERLGYDVRDMVTGTGAGTGNHTGPPRQEKVIPTANPIPAPPASMLPGGSQAGPGSGPASSGAVLLPSDQEIMKLGIAFCENCNRPCAGFKALLAHRRSGLCGRPPAPLDRLGKDYCLFCGQHFTGNGGLAYHMKNNVCGTYTSEHTDALIRLFTDADQVWKTNQSQANTPIREAPIISSRSTPQQSQRFGTPKTDPYSQLDANSRLAFDAAMARIEYQYQDGQKKAASMPPMLQKTELARLKNLYNNKQSMTRKKFGIRLRERRSKSEIDEERNRMLSGRPETPASTGYRRGSEVESPASTRKRAHSQVDGASVSAGDRDSVGGQRTPKWGPATEVGSDVPASPANGATTGPTSKRASPVLSQANAPLTTSVTPQPSAPSANGATSRPMPMSIAGSYTAPIRTAGKETEAIEIDDYDDDDDEEDDFDDDGGEEEGTASGDQSDTEMGG</sequence>
<accession>A0A2S7Y3W4</accession>
<organism evidence="2 3">
    <name type="scientific">Beauveria bassiana</name>
    <name type="common">White muscardine disease fungus</name>
    <name type="synonym">Tritirachium shiotae</name>
    <dbReference type="NCBI Taxonomy" id="176275"/>
    <lineage>
        <taxon>Eukaryota</taxon>
        <taxon>Fungi</taxon>
        <taxon>Dikarya</taxon>
        <taxon>Ascomycota</taxon>
        <taxon>Pezizomycotina</taxon>
        <taxon>Sordariomycetes</taxon>
        <taxon>Hypocreomycetidae</taxon>
        <taxon>Hypocreales</taxon>
        <taxon>Cordycipitaceae</taxon>
        <taxon>Beauveria</taxon>
    </lineage>
</organism>
<proteinExistence type="predicted"/>
<comment type="caution">
    <text evidence="2">The sequence shown here is derived from an EMBL/GenBank/DDBJ whole genome shotgun (WGS) entry which is preliminary data.</text>
</comment>
<feature type="compositionally biased region" description="Polar residues" evidence="1">
    <location>
        <begin position="517"/>
        <end position="556"/>
    </location>
</feature>
<dbReference type="Proteomes" id="UP000237441">
    <property type="component" value="Unassembled WGS sequence"/>
</dbReference>
<dbReference type="AlphaFoldDB" id="A0A2S7Y3W4"/>